<feature type="chain" id="PRO_5036403031" evidence="1">
    <location>
        <begin position="25"/>
        <end position="374"/>
    </location>
</feature>
<dbReference type="Proteomes" id="UP000678499">
    <property type="component" value="Unassembled WGS sequence"/>
</dbReference>
<feature type="signal peptide" evidence="1">
    <location>
        <begin position="1"/>
        <end position="24"/>
    </location>
</feature>
<gene>
    <name evidence="2" type="ORF">NMOB1V02_LOCUS10166</name>
</gene>
<organism evidence="2">
    <name type="scientific">Notodromas monacha</name>
    <dbReference type="NCBI Taxonomy" id="399045"/>
    <lineage>
        <taxon>Eukaryota</taxon>
        <taxon>Metazoa</taxon>
        <taxon>Ecdysozoa</taxon>
        <taxon>Arthropoda</taxon>
        <taxon>Crustacea</taxon>
        <taxon>Oligostraca</taxon>
        <taxon>Ostracoda</taxon>
        <taxon>Podocopa</taxon>
        <taxon>Podocopida</taxon>
        <taxon>Cypridocopina</taxon>
        <taxon>Cypridoidea</taxon>
        <taxon>Cyprididae</taxon>
        <taxon>Notodromas</taxon>
    </lineage>
</organism>
<keyword evidence="3" id="KW-1185">Reference proteome</keyword>
<reference evidence="2" key="1">
    <citation type="submission" date="2020-11" db="EMBL/GenBank/DDBJ databases">
        <authorList>
            <person name="Tran Van P."/>
        </authorList>
    </citation>
    <scope>NUCLEOTIDE SEQUENCE</scope>
</reference>
<accession>A0A7R9BWI8</accession>
<evidence type="ECO:0000313" key="2">
    <source>
        <dbReference type="EMBL" id="CAD7282544.1"/>
    </source>
</evidence>
<proteinExistence type="predicted"/>
<name>A0A7R9BWI8_9CRUS</name>
<dbReference type="EMBL" id="OA885993">
    <property type="protein sequence ID" value="CAD7282544.1"/>
    <property type="molecule type" value="Genomic_DNA"/>
</dbReference>
<keyword evidence="1" id="KW-0732">Signal</keyword>
<evidence type="ECO:0000256" key="1">
    <source>
        <dbReference type="SAM" id="SignalP"/>
    </source>
</evidence>
<sequence length="374" mass="40782">MDSLGILLVIAGLVICVPAAGAAAEEELGHAGTNNKASISNWCQLNTFSWVWQESFNMTRRIADAFSEGMHGTIALSSVVNTALEDMNLEGLDMISTSLIDWIETWIKEDIIQNLITQLVEVEAEIAVSIVTGTAVCDGLLQQVQSILTQLINHGVCCILCDAAFWNQVTELACGILQGLGVIVDTAGDKLARVTVESLTETLTNVILGFKNIILAAVELLAHKRVDHSIVVERALAVWTKSVLNAGFSQPCLNLVDELISHLSYIHSSTDSLVDWVLQSTCAVENTRNVIVFVMTDTINNLYDTFIRMTWTTMMQMQSAAAKFAKARATCDDFDDLIPSCASTAYLPNALFYPSIREENLVDVLLAGLYKTDA</sequence>
<dbReference type="AlphaFoldDB" id="A0A7R9BWI8"/>
<dbReference type="EMBL" id="CAJPEX010003956">
    <property type="protein sequence ID" value="CAG0922696.1"/>
    <property type="molecule type" value="Genomic_DNA"/>
</dbReference>
<evidence type="ECO:0000313" key="3">
    <source>
        <dbReference type="Proteomes" id="UP000678499"/>
    </source>
</evidence>
<protein>
    <submittedName>
        <fullName evidence="2">Uncharacterized protein</fullName>
    </submittedName>
</protein>